<keyword evidence="3" id="KW-1185">Reference proteome</keyword>
<feature type="region of interest" description="Disordered" evidence="1">
    <location>
        <begin position="105"/>
        <end position="131"/>
    </location>
</feature>
<protein>
    <submittedName>
        <fullName evidence="2">Uncharacterized protein</fullName>
    </submittedName>
</protein>
<feature type="region of interest" description="Disordered" evidence="1">
    <location>
        <begin position="64"/>
        <end position="87"/>
    </location>
</feature>
<dbReference type="RefSeq" id="XP_031078038.1">
    <property type="nucleotide sequence ID" value="XM_031227620.1"/>
</dbReference>
<dbReference type="EMBL" id="FJOF01000002">
    <property type="protein sequence ID" value="CZR37445.1"/>
    <property type="molecule type" value="Genomic_DNA"/>
</dbReference>
<gene>
    <name evidence="2" type="ORF">FPRO_02295</name>
</gene>
<dbReference type="AlphaFoldDB" id="A0A1L7VDE0"/>
<feature type="compositionally biased region" description="Polar residues" evidence="1">
    <location>
        <begin position="113"/>
        <end position="131"/>
    </location>
</feature>
<evidence type="ECO:0000256" key="1">
    <source>
        <dbReference type="SAM" id="MobiDB-lite"/>
    </source>
</evidence>
<dbReference type="VEuPathDB" id="FungiDB:FPRO_02295"/>
<name>A0A1L7VDE0_FUSPR</name>
<dbReference type="GeneID" id="42047180"/>
<dbReference type="Proteomes" id="UP000183971">
    <property type="component" value="Unassembled WGS sequence"/>
</dbReference>
<reference evidence="3" key="1">
    <citation type="journal article" date="2016" name="Genome Biol. Evol.">
        <title>Comparative 'omics' of the Fusarium fujikuroi species complex highlights differences in genetic potential and metabolite synthesis.</title>
        <authorList>
            <person name="Niehaus E.-M."/>
            <person name="Muensterkoetter M."/>
            <person name="Proctor R.H."/>
            <person name="Brown D.W."/>
            <person name="Sharon A."/>
            <person name="Idan Y."/>
            <person name="Oren-Young L."/>
            <person name="Sieber C.M."/>
            <person name="Novak O."/>
            <person name="Pencik A."/>
            <person name="Tarkowska D."/>
            <person name="Hromadova K."/>
            <person name="Freeman S."/>
            <person name="Maymon M."/>
            <person name="Elazar M."/>
            <person name="Youssef S.A."/>
            <person name="El-Shabrawy E.S.M."/>
            <person name="Shalaby A.B.A."/>
            <person name="Houterman P."/>
            <person name="Brock N.L."/>
            <person name="Burkhardt I."/>
            <person name="Tsavkelova E.A."/>
            <person name="Dickschat J.S."/>
            <person name="Galuszka P."/>
            <person name="Gueldener U."/>
            <person name="Tudzynski B."/>
        </authorList>
    </citation>
    <scope>NUCLEOTIDE SEQUENCE [LARGE SCALE GENOMIC DNA]</scope>
    <source>
        <strain evidence="3">ET1</strain>
    </source>
</reference>
<evidence type="ECO:0000313" key="2">
    <source>
        <dbReference type="EMBL" id="CZR37445.1"/>
    </source>
</evidence>
<accession>A0A1L7VDE0</accession>
<sequence length="131" mass="15225">MSSKCRMKKRTRQQHLSPLVSRQNEYIREFIVPQYFSYGQIQAPHRQYIITDYPFIIPNPHYIKLPRGEDPSPDTEQQYASSSEQMKNWLREGFKDMPWHNIDSVTVCDTPDDSNVSGAPSDTLATQSSDK</sequence>
<feature type="compositionally biased region" description="Polar residues" evidence="1">
    <location>
        <begin position="74"/>
        <end position="86"/>
    </location>
</feature>
<evidence type="ECO:0000313" key="3">
    <source>
        <dbReference type="Proteomes" id="UP000183971"/>
    </source>
</evidence>
<proteinExistence type="predicted"/>
<comment type="caution">
    <text evidence="2">The sequence shown here is derived from an EMBL/GenBank/DDBJ whole genome shotgun (WGS) entry which is preliminary data.</text>
</comment>
<organism evidence="2 3">
    <name type="scientific">Fusarium proliferatum (strain ET1)</name>
    <name type="common">Orchid endophyte fungus</name>
    <dbReference type="NCBI Taxonomy" id="1227346"/>
    <lineage>
        <taxon>Eukaryota</taxon>
        <taxon>Fungi</taxon>
        <taxon>Dikarya</taxon>
        <taxon>Ascomycota</taxon>
        <taxon>Pezizomycotina</taxon>
        <taxon>Sordariomycetes</taxon>
        <taxon>Hypocreomycetidae</taxon>
        <taxon>Hypocreales</taxon>
        <taxon>Nectriaceae</taxon>
        <taxon>Fusarium</taxon>
        <taxon>Fusarium fujikuroi species complex</taxon>
    </lineage>
</organism>